<dbReference type="Pfam" id="PF04375">
    <property type="entry name" value="HemX"/>
    <property type="match status" value="1"/>
</dbReference>
<name>A0A853FFY7_9BURK</name>
<accession>A0A853FFY7</accession>
<feature type="region of interest" description="Disordered" evidence="2">
    <location>
        <begin position="429"/>
        <end position="533"/>
    </location>
</feature>
<feature type="region of interest" description="Disordered" evidence="2">
    <location>
        <begin position="1"/>
        <end position="78"/>
    </location>
</feature>
<keyword evidence="3" id="KW-1133">Transmembrane helix</keyword>
<dbReference type="PANTHER" id="PTHR38043">
    <property type="entry name" value="PROTEIN HEMX"/>
    <property type="match status" value="1"/>
</dbReference>
<feature type="transmembrane region" description="Helical" evidence="3">
    <location>
        <begin position="83"/>
        <end position="102"/>
    </location>
</feature>
<proteinExistence type="predicted"/>
<evidence type="ECO:0000313" key="4">
    <source>
        <dbReference type="EMBL" id="NYT36926.1"/>
    </source>
</evidence>
<comment type="caution">
    <text evidence="4">The sequence shown here is derived from an EMBL/GenBank/DDBJ whole genome shotgun (WGS) entry which is preliminary data.</text>
</comment>
<dbReference type="PANTHER" id="PTHR38043:SF1">
    <property type="entry name" value="PROTEIN HEMX"/>
    <property type="match status" value="1"/>
</dbReference>
<dbReference type="OrthoDB" id="9787650at2"/>
<evidence type="ECO:0000256" key="2">
    <source>
        <dbReference type="SAM" id="MobiDB-lite"/>
    </source>
</evidence>
<dbReference type="RefSeq" id="WP_129968849.1">
    <property type="nucleotide sequence ID" value="NZ_JACCEW010000002.1"/>
</dbReference>
<dbReference type="Proteomes" id="UP000580517">
    <property type="component" value="Unassembled WGS sequence"/>
</dbReference>
<keyword evidence="3" id="KW-0812">Transmembrane</keyword>
<keyword evidence="4" id="KW-0489">Methyltransferase</keyword>
<keyword evidence="5" id="KW-1185">Reference proteome</keyword>
<evidence type="ECO:0000256" key="3">
    <source>
        <dbReference type="SAM" id="Phobius"/>
    </source>
</evidence>
<feature type="compositionally biased region" description="Low complexity" evidence="2">
    <location>
        <begin position="44"/>
        <end position="71"/>
    </location>
</feature>
<keyword evidence="1" id="KW-0175">Coiled coil</keyword>
<keyword evidence="4" id="KW-0808">Transferase</keyword>
<feature type="compositionally biased region" description="Low complexity" evidence="2">
    <location>
        <begin position="469"/>
        <end position="479"/>
    </location>
</feature>
<organism evidence="4 5">
    <name type="scientific">Allopusillimonas soli</name>
    <dbReference type="NCBI Taxonomy" id="659016"/>
    <lineage>
        <taxon>Bacteria</taxon>
        <taxon>Pseudomonadati</taxon>
        <taxon>Pseudomonadota</taxon>
        <taxon>Betaproteobacteria</taxon>
        <taxon>Burkholderiales</taxon>
        <taxon>Alcaligenaceae</taxon>
        <taxon>Allopusillimonas</taxon>
    </lineage>
</organism>
<dbReference type="AlphaFoldDB" id="A0A853FFY7"/>
<dbReference type="EMBL" id="JACCEW010000002">
    <property type="protein sequence ID" value="NYT36926.1"/>
    <property type="molecule type" value="Genomic_DNA"/>
</dbReference>
<dbReference type="GO" id="GO:0008168">
    <property type="term" value="F:methyltransferase activity"/>
    <property type="evidence" value="ECO:0007669"/>
    <property type="project" value="UniProtKB-KW"/>
</dbReference>
<feature type="region of interest" description="Disordered" evidence="2">
    <location>
        <begin position="269"/>
        <end position="294"/>
    </location>
</feature>
<keyword evidence="3" id="KW-0472">Membrane</keyword>
<dbReference type="GO" id="GO:0032259">
    <property type="term" value="P:methylation"/>
    <property type="evidence" value="ECO:0007669"/>
    <property type="project" value="UniProtKB-KW"/>
</dbReference>
<feature type="coiled-coil region" evidence="1">
    <location>
        <begin position="123"/>
        <end position="167"/>
    </location>
</feature>
<evidence type="ECO:0000256" key="1">
    <source>
        <dbReference type="SAM" id="Coils"/>
    </source>
</evidence>
<protein>
    <submittedName>
        <fullName evidence="4">Uroporphyrinogen-III C-methyltransferase</fullName>
    </submittedName>
</protein>
<dbReference type="InterPro" id="IPR007470">
    <property type="entry name" value="HemX"/>
</dbReference>
<gene>
    <name evidence="4" type="ORF">H0A68_08580</name>
</gene>
<evidence type="ECO:0000313" key="5">
    <source>
        <dbReference type="Proteomes" id="UP000580517"/>
    </source>
</evidence>
<reference evidence="4 5" key="1">
    <citation type="submission" date="2020-07" db="EMBL/GenBank/DDBJ databases">
        <title>Taxonomic revisions and descriptions of new bacterial species based on genomic comparisons in the high-G+C-content subgroup of the family Alcaligenaceae.</title>
        <authorList>
            <person name="Szabo A."/>
            <person name="Felfoldi T."/>
        </authorList>
    </citation>
    <scope>NUCLEOTIDE SEQUENCE [LARGE SCALE GENOMIC DNA]</scope>
    <source>
        <strain evidence="4 5">DSM 25264</strain>
    </source>
</reference>
<sequence>MTDKNEPKHASTANSAPDSARPEVPVASTPPAKESGATPSAKNTPAGSGAASPASAGSTAKPAPTAATAKAGGEGARKPRGKLPVIALVLLFIVVVLAAALWHQQRQFATVATGLQSQANNSASTAERAAGKAQEALALAQRQSAEIAQLQMALRDAHEQQQDLQQAFQMLTDSGSELVLLNDIDHLLTIAQQQLQLGGNVANAIISLETAQAQLARANRPDLASLQQTINGDLDRLRAASTIDVAMLSQRLDELGNLVSQAPLLVPDDAAPKPVEGAREPAANAPTDYASDPNPDADAPWWQRSLHVAGAWASDAWQALGQDLGQFITVRKVDDAAALLMSPDQATRFRENLRLRVMTAQLALMMHQPGIWDSETDALVQAIEKRYDGNSGQTRQALKLARQFADTAIDTPLPTVDNSLQALAALRAEKASEEQGDANDVQRDQAPPPAPDESSSTGQDDTHGDDAQDASSTDTSPEGEPAEGGQAGAGPVPSGQERASEKAPQTNADGAHSDGTGAGRLVGASLPVMMQQG</sequence>